<gene>
    <name evidence="2" type="ORF">LCGC14_0017690</name>
</gene>
<reference evidence="2" key="1">
    <citation type="journal article" date="2015" name="Nature">
        <title>Complex archaea that bridge the gap between prokaryotes and eukaryotes.</title>
        <authorList>
            <person name="Spang A."/>
            <person name="Saw J.H."/>
            <person name="Jorgensen S.L."/>
            <person name="Zaremba-Niedzwiedzka K."/>
            <person name="Martijn J."/>
            <person name="Lind A.E."/>
            <person name="van Eijk R."/>
            <person name="Schleper C."/>
            <person name="Guy L."/>
            <person name="Ettema T.J."/>
        </authorList>
    </citation>
    <scope>NUCLEOTIDE SEQUENCE</scope>
</reference>
<name>A0A0F9W4P1_9ZZZZ</name>
<feature type="transmembrane region" description="Helical" evidence="1">
    <location>
        <begin position="61"/>
        <end position="79"/>
    </location>
</feature>
<evidence type="ECO:0000313" key="2">
    <source>
        <dbReference type="EMBL" id="KKO11290.1"/>
    </source>
</evidence>
<keyword evidence="1" id="KW-1133">Transmembrane helix</keyword>
<feature type="transmembrane region" description="Helical" evidence="1">
    <location>
        <begin position="37"/>
        <end position="55"/>
    </location>
</feature>
<proteinExistence type="predicted"/>
<sequence>MLPLSVIGIILPVAGYFLVLGLLNSRSRPQLLRTSEDMLLLVGSLGLAFVPTAVQQIGATATGWTIAAATIIGVWRLAARQPTAWVIYNLSAESAHQAVSKALTTIGVQYHRRGSRFLLPDGGRLVVRCFPLLRNASVRLKGGPPALGRRFETALSETLSAVQTDANPAGAACVLAATAMLIVPTMLAAQRAGEIVRLISDLLP</sequence>
<evidence type="ECO:0000256" key="1">
    <source>
        <dbReference type="SAM" id="Phobius"/>
    </source>
</evidence>
<organism evidence="2">
    <name type="scientific">marine sediment metagenome</name>
    <dbReference type="NCBI Taxonomy" id="412755"/>
    <lineage>
        <taxon>unclassified sequences</taxon>
        <taxon>metagenomes</taxon>
        <taxon>ecological metagenomes</taxon>
    </lineage>
</organism>
<dbReference type="EMBL" id="LAZR01000003">
    <property type="protein sequence ID" value="KKO11290.1"/>
    <property type="molecule type" value="Genomic_DNA"/>
</dbReference>
<keyword evidence="1" id="KW-0812">Transmembrane</keyword>
<accession>A0A0F9W4P1</accession>
<keyword evidence="1" id="KW-0472">Membrane</keyword>
<comment type="caution">
    <text evidence="2">The sequence shown here is derived from an EMBL/GenBank/DDBJ whole genome shotgun (WGS) entry which is preliminary data.</text>
</comment>
<protein>
    <submittedName>
        <fullName evidence="2">Uncharacterized protein</fullName>
    </submittedName>
</protein>
<dbReference type="AlphaFoldDB" id="A0A0F9W4P1"/>
<feature type="transmembrane region" description="Helical" evidence="1">
    <location>
        <begin position="6"/>
        <end position="25"/>
    </location>
</feature>